<keyword evidence="4" id="KW-1185">Reference proteome</keyword>
<reference evidence="4" key="1">
    <citation type="journal article" date="2019" name="Int. J. Syst. Evol. Microbiol.">
        <title>The Global Catalogue of Microorganisms (GCM) 10K type strain sequencing project: providing services to taxonomists for standard genome sequencing and annotation.</title>
        <authorList>
            <consortium name="The Broad Institute Genomics Platform"/>
            <consortium name="The Broad Institute Genome Sequencing Center for Infectious Disease"/>
            <person name="Wu L."/>
            <person name="Ma J."/>
        </authorList>
    </citation>
    <scope>NUCLEOTIDE SEQUENCE [LARGE SCALE GENOMIC DNA]</scope>
    <source>
        <strain evidence="4">CCM 8653</strain>
    </source>
</reference>
<dbReference type="EMBL" id="BMDG01000014">
    <property type="protein sequence ID" value="GGI11231.1"/>
    <property type="molecule type" value="Genomic_DNA"/>
</dbReference>
<organism evidence="3 4">
    <name type="scientific">Isoptericola cucumis</name>
    <dbReference type="NCBI Taxonomy" id="1776856"/>
    <lineage>
        <taxon>Bacteria</taxon>
        <taxon>Bacillati</taxon>
        <taxon>Actinomycetota</taxon>
        <taxon>Actinomycetes</taxon>
        <taxon>Micrococcales</taxon>
        <taxon>Promicromonosporaceae</taxon>
        <taxon>Isoptericola</taxon>
    </lineage>
</organism>
<dbReference type="Proteomes" id="UP000632535">
    <property type="component" value="Unassembled WGS sequence"/>
</dbReference>
<dbReference type="InterPro" id="IPR006311">
    <property type="entry name" value="TAT_signal"/>
</dbReference>
<protein>
    <recommendedName>
        <fullName evidence="2">DUF4185 domain-containing protein</fullName>
    </recommendedName>
</protein>
<gene>
    <name evidence="3" type="ORF">GCM10007368_35170</name>
</gene>
<comment type="caution">
    <text evidence="3">The sequence shown here is derived from an EMBL/GenBank/DDBJ whole genome shotgun (WGS) entry which is preliminary data.</text>
</comment>
<feature type="domain" description="DUF4185" evidence="2">
    <location>
        <begin position="220"/>
        <end position="337"/>
    </location>
</feature>
<proteinExistence type="predicted"/>
<feature type="signal peptide" evidence="1">
    <location>
        <begin position="1"/>
        <end position="25"/>
    </location>
</feature>
<dbReference type="PROSITE" id="PS51318">
    <property type="entry name" value="TAT"/>
    <property type="match status" value="1"/>
</dbReference>
<dbReference type="Pfam" id="PF13810">
    <property type="entry name" value="DUF4185"/>
    <property type="match status" value="1"/>
</dbReference>
<evidence type="ECO:0000313" key="4">
    <source>
        <dbReference type="Proteomes" id="UP000632535"/>
    </source>
</evidence>
<dbReference type="RefSeq" id="WP_229738408.1">
    <property type="nucleotide sequence ID" value="NZ_BMDG01000014.1"/>
</dbReference>
<dbReference type="InterPro" id="IPR025442">
    <property type="entry name" value="DUF4185"/>
</dbReference>
<evidence type="ECO:0000259" key="2">
    <source>
        <dbReference type="Pfam" id="PF13810"/>
    </source>
</evidence>
<sequence>MHTTRKGALAGVLACGIALSGGALTAPGAAAAGVGPAAAHAAGAGTAGGAGSCSLDGATVRASGVASSPLTETFTAYADSGAGWTGADSTYSVPLRDGSLAWIFSDTFLGPVNPDGTRPESTPFLNNSIVLQDGDELSTVTGGTPDAPESIVGPDPDGAWHWFGAGLETRRGDLQVGVLEFARFGEGTWDWGWSGSSVATVDTATGQVEETSPLPDGAGIQWASWYQRAGGHLLVYGVEDRGAEKFMHVAKVPGGDLADLDRWRYWDGERWVRDEAASARVLPGVANEYSVTPYRDGWLLVTQDTSVPFSSEIKAYTSCSPTGPFTGGATVHRMPEVGAGGSYGNPDVIAYNAHEHPELRDGDTLLVTYNVNSVDPDDLYEDVSIYRPRFVEITLDVRH</sequence>
<name>A0ABQ2B9V8_9MICO</name>
<accession>A0ABQ2B9V8</accession>
<evidence type="ECO:0000256" key="1">
    <source>
        <dbReference type="SAM" id="SignalP"/>
    </source>
</evidence>
<evidence type="ECO:0000313" key="3">
    <source>
        <dbReference type="EMBL" id="GGI11231.1"/>
    </source>
</evidence>
<keyword evidence="1" id="KW-0732">Signal</keyword>
<feature type="chain" id="PRO_5045356898" description="DUF4185 domain-containing protein" evidence="1">
    <location>
        <begin position="26"/>
        <end position="399"/>
    </location>
</feature>